<evidence type="ECO:0000313" key="8">
    <source>
        <dbReference type="Proteomes" id="UP000236584"/>
    </source>
</evidence>
<dbReference type="SMART" id="SM00926">
    <property type="entry name" value="Molybdop_Fe4S4"/>
    <property type="match status" value="1"/>
</dbReference>
<dbReference type="SUPFAM" id="SSF53706">
    <property type="entry name" value="Formate dehydrogenase/DMSO reductase, domains 1-3"/>
    <property type="match status" value="1"/>
</dbReference>
<evidence type="ECO:0000256" key="3">
    <source>
        <dbReference type="ARBA" id="ARBA00023002"/>
    </source>
</evidence>
<dbReference type="InterPro" id="IPR050123">
    <property type="entry name" value="Prok_molybdopt-oxidoreductase"/>
</dbReference>
<dbReference type="Pfam" id="PF00384">
    <property type="entry name" value="Molybdopterin"/>
    <property type="match status" value="1"/>
</dbReference>
<keyword evidence="5" id="KW-0411">Iron-sulfur</keyword>
<evidence type="ECO:0000256" key="2">
    <source>
        <dbReference type="ARBA" id="ARBA00022723"/>
    </source>
</evidence>
<evidence type="ECO:0000256" key="1">
    <source>
        <dbReference type="ARBA" id="ARBA00022485"/>
    </source>
</evidence>
<dbReference type="RefSeq" id="WP_103424974.1">
    <property type="nucleotide sequence ID" value="NZ_CP026309.1"/>
</dbReference>
<evidence type="ECO:0000256" key="5">
    <source>
        <dbReference type="ARBA" id="ARBA00023014"/>
    </source>
</evidence>
<evidence type="ECO:0000259" key="6">
    <source>
        <dbReference type="SMART" id="SM00926"/>
    </source>
</evidence>
<dbReference type="InterPro" id="IPR009010">
    <property type="entry name" value="Asp_de-COase-like_dom_sf"/>
</dbReference>
<dbReference type="PROSITE" id="PS00932">
    <property type="entry name" value="MOLYBDOPTERIN_PROK_3"/>
    <property type="match status" value="1"/>
</dbReference>
<reference evidence="7 8" key="1">
    <citation type="submission" date="2018-01" db="EMBL/GenBank/DDBJ databases">
        <title>Complete genome sequence of Salinigranum rubrum GX10T, an extremely halophilic archaeon isolated from a marine solar saltern.</title>
        <authorList>
            <person name="Han S."/>
        </authorList>
    </citation>
    <scope>NUCLEOTIDE SEQUENCE [LARGE SCALE GENOMIC DNA]</scope>
    <source>
        <strain evidence="7 8">GX10</strain>
    </source>
</reference>
<dbReference type="Gene3D" id="3.40.50.740">
    <property type="match status" value="1"/>
</dbReference>
<accession>A0A2I8VH77</accession>
<organism evidence="7 8">
    <name type="scientific">Salinigranum rubrum</name>
    <dbReference type="NCBI Taxonomy" id="755307"/>
    <lineage>
        <taxon>Archaea</taxon>
        <taxon>Methanobacteriati</taxon>
        <taxon>Methanobacteriota</taxon>
        <taxon>Stenosarchaea group</taxon>
        <taxon>Halobacteria</taxon>
        <taxon>Halobacteriales</taxon>
        <taxon>Haloferacaceae</taxon>
        <taxon>Salinigranum</taxon>
    </lineage>
</organism>
<keyword evidence="3" id="KW-0560">Oxidoreductase</keyword>
<feature type="domain" description="4Fe-4S Mo/W bis-MGD-type" evidence="6">
    <location>
        <begin position="11"/>
        <end position="61"/>
    </location>
</feature>
<dbReference type="InterPro" id="IPR006963">
    <property type="entry name" value="Mopterin_OxRdtase_4Fe-4S_dom"/>
</dbReference>
<dbReference type="GeneID" id="35591641"/>
<dbReference type="GO" id="GO:0051539">
    <property type="term" value="F:4 iron, 4 sulfur cluster binding"/>
    <property type="evidence" value="ECO:0007669"/>
    <property type="project" value="UniProtKB-KW"/>
</dbReference>
<dbReference type="GO" id="GO:0046872">
    <property type="term" value="F:metal ion binding"/>
    <property type="evidence" value="ECO:0007669"/>
    <property type="project" value="UniProtKB-KW"/>
</dbReference>
<sequence length="688" mass="73722">MSDSEGGGRKFSAAESICPFCGVGCGIQYNGAGKAAGWKGPVNTKGEICPKGAAAWDVVDHPDRLTVPLVREGRALVTAPWEEALDRVVEGFTRVRDEHGPDALAFFSSSNCTNEENYVLQKLARALGTNNVDNCARLCHSSTVAAMQDRLGAGAMTNSLDDLGEADVFFVIGANPADQHPIIFRSYLLPALKAGTKLVHVDPRASATTKAADIHLPVRPGYDIPLLNALAAVVVEEGLVDEAFVADRTEGFDAYREFLAAVDVDAAAEQAGVDPADLREVARLYGEADRVAAFTGMGMSQHHYGTENVHALINLALLTGNVGRRGTGVNPLRGQNNVQGAGDVGALPNVLPGYQSVTDDEARAHVAGVWGFEPPAIPGRTEVELTHAAGDTVHAAYVFGENPAVTEPNQGRVRESLERLDCLVVHDGFLTETAEFADVVLPGCLWAEKSGTVTNTDRQVMRMRANADPPGEARTDLDVLCTLADRLTDVDFSYDGPESVFDELTRAAPIYDGMSYDGIGTGSQRWPFQREEGKGTAVLHRDRFESGSKTAPFRVVEHVDPADSVEGDALVLTTGRVIQHFNSGALTRRSGTLMRMRGEDVLQVHPDDADERGIEDGARVVVENDRGRVEVAAEVTPAIRRGTVFMTFHYADPLANRLTGDALDPVAKIPEFKHSAVHVRVSAASDSV</sequence>
<dbReference type="InterPro" id="IPR006657">
    <property type="entry name" value="MoPterin_dinucl-bd_dom"/>
</dbReference>
<dbReference type="InterPro" id="IPR041924">
    <property type="entry name" value="Formate_Dh-H_N"/>
</dbReference>
<dbReference type="OrthoDB" id="23466at2157"/>
<protein>
    <submittedName>
        <fullName evidence="7">Formate dehydrogenase subunit alpha</fullName>
    </submittedName>
</protein>
<dbReference type="Proteomes" id="UP000236584">
    <property type="component" value="Chromosome"/>
</dbReference>
<dbReference type="CDD" id="cd00508">
    <property type="entry name" value="MopB_CT_Fdh-Nap-like"/>
    <property type="match status" value="1"/>
</dbReference>
<keyword evidence="2" id="KW-0479">Metal-binding</keyword>
<dbReference type="Pfam" id="PF04879">
    <property type="entry name" value="Molybdop_Fe4S4"/>
    <property type="match status" value="1"/>
</dbReference>
<dbReference type="Gene3D" id="2.40.40.20">
    <property type="match status" value="1"/>
</dbReference>
<dbReference type="GO" id="GO:0015942">
    <property type="term" value="P:formate metabolic process"/>
    <property type="evidence" value="ECO:0007669"/>
    <property type="project" value="InterPro"/>
</dbReference>
<dbReference type="Gene3D" id="2.20.25.90">
    <property type="entry name" value="ADC-like domains"/>
    <property type="match status" value="1"/>
</dbReference>
<dbReference type="SUPFAM" id="SSF50692">
    <property type="entry name" value="ADC-like"/>
    <property type="match status" value="1"/>
</dbReference>
<dbReference type="GO" id="GO:0043546">
    <property type="term" value="F:molybdopterin cofactor binding"/>
    <property type="evidence" value="ECO:0007669"/>
    <property type="project" value="InterPro"/>
</dbReference>
<gene>
    <name evidence="7" type="ORF">C2R22_06085</name>
</gene>
<keyword evidence="8" id="KW-1185">Reference proteome</keyword>
<dbReference type="NCBIfam" id="TIGR01591">
    <property type="entry name" value="Fdh-alpha"/>
    <property type="match status" value="1"/>
</dbReference>
<dbReference type="CDD" id="cd02753">
    <property type="entry name" value="MopB_Formate-Dh-H"/>
    <property type="match status" value="1"/>
</dbReference>
<keyword evidence="4" id="KW-0408">Iron</keyword>
<dbReference type="InterPro" id="IPR006656">
    <property type="entry name" value="Mopterin_OxRdtase"/>
</dbReference>
<evidence type="ECO:0000313" key="7">
    <source>
        <dbReference type="EMBL" id="AUV81286.1"/>
    </source>
</evidence>
<dbReference type="InterPro" id="IPR006478">
    <property type="entry name" value="Formate_DH_asu"/>
</dbReference>
<dbReference type="InterPro" id="IPR006655">
    <property type="entry name" value="Mopterin_OxRdtase_prok_CS"/>
</dbReference>
<dbReference type="GO" id="GO:0008863">
    <property type="term" value="F:formate dehydrogenase (NAD+) activity"/>
    <property type="evidence" value="ECO:0007669"/>
    <property type="project" value="InterPro"/>
</dbReference>
<dbReference type="KEGG" id="srub:C2R22_06085"/>
<dbReference type="PANTHER" id="PTHR43105">
    <property type="entry name" value="RESPIRATORY NITRATE REDUCTASE"/>
    <property type="match status" value="1"/>
</dbReference>
<dbReference type="GO" id="GO:0016020">
    <property type="term" value="C:membrane"/>
    <property type="evidence" value="ECO:0007669"/>
    <property type="project" value="TreeGrafter"/>
</dbReference>
<dbReference type="AlphaFoldDB" id="A0A2I8VH77"/>
<keyword evidence="1" id="KW-0004">4Fe-4S</keyword>
<dbReference type="EMBL" id="CP026309">
    <property type="protein sequence ID" value="AUV81286.1"/>
    <property type="molecule type" value="Genomic_DNA"/>
</dbReference>
<proteinExistence type="predicted"/>
<dbReference type="GO" id="GO:0022904">
    <property type="term" value="P:respiratory electron transport chain"/>
    <property type="evidence" value="ECO:0007669"/>
    <property type="project" value="TreeGrafter"/>
</dbReference>
<dbReference type="GO" id="GO:0003954">
    <property type="term" value="F:NADH dehydrogenase activity"/>
    <property type="evidence" value="ECO:0007669"/>
    <property type="project" value="TreeGrafter"/>
</dbReference>
<name>A0A2I8VH77_9EURY</name>
<evidence type="ECO:0000256" key="4">
    <source>
        <dbReference type="ARBA" id="ARBA00023004"/>
    </source>
</evidence>
<dbReference type="PANTHER" id="PTHR43105:SF14">
    <property type="entry name" value="FORMATE DEHYDROGENASE H"/>
    <property type="match status" value="1"/>
</dbReference>
<dbReference type="Pfam" id="PF01568">
    <property type="entry name" value="Molydop_binding"/>
    <property type="match status" value="1"/>
</dbReference>
<dbReference type="Gene3D" id="3.40.228.10">
    <property type="entry name" value="Dimethylsulfoxide Reductase, domain 2"/>
    <property type="match status" value="1"/>
</dbReference>